<accession>A0A8H7RYP9</accession>
<protein>
    <submittedName>
        <fullName evidence="1">Uncharacterized protein</fullName>
    </submittedName>
</protein>
<dbReference type="AlphaFoldDB" id="A0A8H7RYP9"/>
<gene>
    <name evidence="1" type="ORF">INT45_006873</name>
</gene>
<evidence type="ECO:0000313" key="2">
    <source>
        <dbReference type="Proteomes" id="UP000646827"/>
    </source>
</evidence>
<comment type="caution">
    <text evidence="1">The sequence shown here is derived from an EMBL/GenBank/DDBJ whole genome shotgun (WGS) entry which is preliminary data.</text>
</comment>
<proteinExistence type="predicted"/>
<dbReference type="EMBL" id="JAEPRB010000184">
    <property type="protein sequence ID" value="KAG2219340.1"/>
    <property type="molecule type" value="Genomic_DNA"/>
</dbReference>
<reference evidence="1 2" key="1">
    <citation type="submission" date="2020-12" db="EMBL/GenBank/DDBJ databases">
        <title>Metabolic potential, ecology and presence of endohyphal bacteria is reflected in genomic diversity of Mucoromycotina.</title>
        <authorList>
            <person name="Muszewska A."/>
            <person name="Okrasinska A."/>
            <person name="Steczkiewicz K."/>
            <person name="Drgas O."/>
            <person name="Orlowska M."/>
            <person name="Perlinska-Lenart U."/>
            <person name="Aleksandrzak-Piekarczyk T."/>
            <person name="Szatraj K."/>
            <person name="Zielenkiewicz U."/>
            <person name="Pilsyk S."/>
            <person name="Malc E."/>
            <person name="Mieczkowski P."/>
            <person name="Kruszewska J.S."/>
            <person name="Biernat P."/>
            <person name="Pawlowska J."/>
        </authorList>
    </citation>
    <scope>NUCLEOTIDE SEQUENCE [LARGE SCALE GENOMIC DNA]</scope>
    <source>
        <strain evidence="1 2">CBS 142.35</strain>
    </source>
</reference>
<keyword evidence="2" id="KW-1185">Reference proteome</keyword>
<dbReference type="OrthoDB" id="2429120at2759"/>
<dbReference type="Proteomes" id="UP000646827">
    <property type="component" value="Unassembled WGS sequence"/>
</dbReference>
<sequence length="257" mass="29377">MEIKTLIVAKKNIKAVPVGAAGDNSCIEISMNRMYVNYEVECYKPSSSNKADKQESLFSIASVYPIFLPFIDETEIVTCCGQAQGSEERRGSVNGNKSISRYSGLSMNFSFDSMLEQGLLIVEINPFEKVKNGSRPDFINLANEMKDAIDKMMKDGMDDENITVLGVLIEGFKCTFFLMDLMYQVTYRLIPLSIFYIPRDRHDLYVLLSSYEALATMRKMTYSNARKCYAFYKEKKRATIRHDYTVESFSTPKHQTE</sequence>
<organism evidence="1 2">
    <name type="scientific">Circinella minor</name>
    <dbReference type="NCBI Taxonomy" id="1195481"/>
    <lineage>
        <taxon>Eukaryota</taxon>
        <taxon>Fungi</taxon>
        <taxon>Fungi incertae sedis</taxon>
        <taxon>Mucoromycota</taxon>
        <taxon>Mucoromycotina</taxon>
        <taxon>Mucoromycetes</taxon>
        <taxon>Mucorales</taxon>
        <taxon>Lichtheimiaceae</taxon>
        <taxon>Circinella</taxon>
    </lineage>
</organism>
<evidence type="ECO:0000313" key="1">
    <source>
        <dbReference type="EMBL" id="KAG2219340.1"/>
    </source>
</evidence>
<name>A0A8H7RYP9_9FUNG</name>